<proteinExistence type="predicted"/>
<dbReference type="RefSeq" id="WP_183077825.1">
    <property type="nucleotide sequence ID" value="NZ_RBIG01000001.1"/>
</dbReference>
<dbReference type="PROSITE" id="PS50949">
    <property type="entry name" value="HTH_GNTR"/>
    <property type="match status" value="1"/>
</dbReference>
<keyword evidence="1" id="KW-0805">Transcription regulation</keyword>
<dbReference type="Pfam" id="PF07729">
    <property type="entry name" value="FCD"/>
    <property type="match status" value="1"/>
</dbReference>
<evidence type="ECO:0000256" key="2">
    <source>
        <dbReference type="ARBA" id="ARBA00023125"/>
    </source>
</evidence>
<dbReference type="PANTHER" id="PTHR43537:SF5">
    <property type="entry name" value="UXU OPERON TRANSCRIPTIONAL REGULATOR"/>
    <property type="match status" value="1"/>
</dbReference>
<dbReference type="PANTHER" id="PTHR43537">
    <property type="entry name" value="TRANSCRIPTIONAL REGULATOR, GNTR FAMILY"/>
    <property type="match status" value="1"/>
</dbReference>
<organism evidence="5 6">
    <name type="scientific">Oceanibaculum indicum</name>
    <dbReference type="NCBI Taxonomy" id="526216"/>
    <lineage>
        <taxon>Bacteria</taxon>
        <taxon>Pseudomonadati</taxon>
        <taxon>Pseudomonadota</taxon>
        <taxon>Alphaproteobacteria</taxon>
        <taxon>Rhodospirillales</taxon>
        <taxon>Oceanibaculaceae</taxon>
        <taxon>Oceanibaculum</taxon>
    </lineage>
</organism>
<feature type="domain" description="HTH gntR-type" evidence="4">
    <location>
        <begin position="19"/>
        <end position="86"/>
    </location>
</feature>
<dbReference type="SMART" id="SM00345">
    <property type="entry name" value="HTH_GNTR"/>
    <property type="match status" value="2"/>
</dbReference>
<dbReference type="InterPro" id="IPR008920">
    <property type="entry name" value="TF_FadR/GntR_C"/>
</dbReference>
<dbReference type="Gene3D" id="1.20.120.530">
    <property type="entry name" value="GntR ligand-binding domain-like"/>
    <property type="match status" value="1"/>
</dbReference>
<dbReference type="Gene3D" id="1.10.10.10">
    <property type="entry name" value="Winged helix-like DNA-binding domain superfamily/Winged helix DNA-binding domain"/>
    <property type="match status" value="2"/>
</dbReference>
<keyword evidence="2 5" id="KW-0238">DNA-binding</keyword>
<comment type="caution">
    <text evidence="5">The sequence shown here is derived from an EMBL/GenBank/DDBJ whole genome shotgun (WGS) entry which is preliminary data.</text>
</comment>
<dbReference type="InterPro" id="IPR036388">
    <property type="entry name" value="WH-like_DNA-bd_sf"/>
</dbReference>
<dbReference type="Pfam" id="PF00392">
    <property type="entry name" value="GntR"/>
    <property type="match status" value="2"/>
</dbReference>
<dbReference type="InterPro" id="IPR036390">
    <property type="entry name" value="WH_DNA-bd_sf"/>
</dbReference>
<evidence type="ECO:0000259" key="4">
    <source>
        <dbReference type="PROSITE" id="PS50949"/>
    </source>
</evidence>
<dbReference type="InterPro" id="IPR011711">
    <property type="entry name" value="GntR_C"/>
</dbReference>
<accession>A0A420WN73</accession>
<evidence type="ECO:0000313" key="5">
    <source>
        <dbReference type="EMBL" id="RKQ72467.1"/>
    </source>
</evidence>
<reference evidence="5 6" key="1">
    <citation type="submission" date="2018-10" db="EMBL/GenBank/DDBJ databases">
        <title>Comparative analysis of microorganisms from saline springs in Andes Mountain Range, Colombia.</title>
        <authorList>
            <person name="Rubin E."/>
        </authorList>
    </citation>
    <scope>NUCLEOTIDE SEQUENCE [LARGE SCALE GENOMIC DNA]</scope>
    <source>
        <strain evidence="5 6">USBA 36</strain>
    </source>
</reference>
<dbReference type="EMBL" id="RBIG01000001">
    <property type="protein sequence ID" value="RKQ72467.1"/>
    <property type="molecule type" value="Genomic_DNA"/>
</dbReference>
<evidence type="ECO:0000313" key="6">
    <source>
        <dbReference type="Proteomes" id="UP000277424"/>
    </source>
</evidence>
<dbReference type="SMART" id="SM00895">
    <property type="entry name" value="FCD"/>
    <property type="match status" value="1"/>
</dbReference>
<protein>
    <submittedName>
        <fullName evidence="5">DNA-binding GntR family transcriptional regulator</fullName>
    </submittedName>
</protein>
<dbReference type="InterPro" id="IPR000524">
    <property type="entry name" value="Tscrpt_reg_HTH_GntR"/>
</dbReference>
<name>A0A420WN73_9PROT</name>
<dbReference type="GO" id="GO:0003700">
    <property type="term" value="F:DNA-binding transcription factor activity"/>
    <property type="evidence" value="ECO:0007669"/>
    <property type="project" value="InterPro"/>
</dbReference>
<evidence type="ECO:0000256" key="1">
    <source>
        <dbReference type="ARBA" id="ARBA00023015"/>
    </source>
</evidence>
<dbReference type="GO" id="GO:0003677">
    <property type="term" value="F:DNA binding"/>
    <property type="evidence" value="ECO:0007669"/>
    <property type="project" value="UniProtKB-KW"/>
</dbReference>
<dbReference type="AlphaFoldDB" id="A0A420WN73"/>
<sequence length="307" mass="34834">MTEAGADTVQAGTGGAPRSDLQAEIAGRILAMLAEQRPEPGSRLPEQRVAKELSVSRSPVRTAMQFLEAQGFLRSEKGRGFLVARLPEPGEATQEIPESRLSVIHDRMLRDRALGHIGHEVTEAELAERYGVSRALLARVLARLTGEGLIERLRGHGWGFVEMLENDRAYEDSYEFRIVVECGALRARHFAVDRVRLETMRRQHEEIMARPENVTSEHWFQTNTAFHEMIAEFSGNRYFQQAIRHQNNLRRMREYAEFTGMARARIEQSCREHLAIMDALAGGDLGWAEALLRRHLTQAADYTSLEE</sequence>
<keyword evidence="3" id="KW-0804">Transcription</keyword>
<dbReference type="SUPFAM" id="SSF46785">
    <property type="entry name" value="Winged helix' DNA-binding domain"/>
    <property type="match status" value="2"/>
</dbReference>
<evidence type="ECO:0000256" key="3">
    <source>
        <dbReference type="ARBA" id="ARBA00023163"/>
    </source>
</evidence>
<dbReference type="Proteomes" id="UP000277424">
    <property type="component" value="Unassembled WGS sequence"/>
</dbReference>
<gene>
    <name evidence="5" type="ORF">BCL74_0234</name>
</gene>
<dbReference type="SUPFAM" id="SSF48008">
    <property type="entry name" value="GntR ligand-binding domain-like"/>
    <property type="match status" value="1"/>
</dbReference>